<dbReference type="PANTHER" id="PTHR11699">
    <property type="entry name" value="ALDEHYDE DEHYDROGENASE-RELATED"/>
    <property type="match status" value="1"/>
</dbReference>
<evidence type="ECO:0000313" key="5">
    <source>
        <dbReference type="EMBL" id="GAA3359817.1"/>
    </source>
</evidence>
<protein>
    <submittedName>
        <fullName evidence="5">Aldehyde dehydrogenase family protein</fullName>
    </submittedName>
</protein>
<name>A0ABP6RS77_9PSEU</name>
<keyword evidence="1 3" id="KW-0560">Oxidoreductase</keyword>
<evidence type="ECO:0000259" key="4">
    <source>
        <dbReference type="Pfam" id="PF00171"/>
    </source>
</evidence>
<comment type="caution">
    <text evidence="5">The sequence shown here is derived from an EMBL/GenBank/DDBJ whole genome shotgun (WGS) entry which is preliminary data.</text>
</comment>
<evidence type="ECO:0000256" key="3">
    <source>
        <dbReference type="RuleBase" id="RU003345"/>
    </source>
</evidence>
<dbReference type="InterPro" id="IPR016163">
    <property type="entry name" value="Ald_DH_C"/>
</dbReference>
<dbReference type="SUPFAM" id="SSF53720">
    <property type="entry name" value="ALDH-like"/>
    <property type="match status" value="1"/>
</dbReference>
<sequence length="493" mass="51631">MPAPLSLDASTPRPRPAFLARPHGLFIGGEWRQARAGASFPAVDPATEQDLAEIALADAGDVDAAVAAARAAFDDASWSALSPQRRGDALLRITDALREHQEELATLDSLEMGAPLALTRGMVEHAAEVFRHYAGWPTKLYGQVGPTDPSRLHYVLRQPVGVVGAIVAWNGPLLQAAWKLAPVLATGNTVVFKPAEQSSLSALRLADLLAAELPAGVVNVITGPGDVTGQALISHPGVDKISFTGSGEVGKHIVRTSADSLARVTLELGGKSPAIVFADADLEAAAAQAAMGFCAGSGQACVAGSRIFVQEPVRDRFAELLTAELARIPIGDPFHPRTLMGPLAFRGHYERVTSYLDLARQEGATIAAGGTGIGGLYVPPTLLTDVTADMRVAREEIFGPVAALQPFTDEDEVVRAGNDTTYGLSASVWTRDVGTAHRTAARLRAGTVWINSGQEMSSGSVPFGGFGQSGLGREHGTDVLDAYTEAKTVMLGL</sequence>
<proteinExistence type="inferred from homology"/>
<keyword evidence="6" id="KW-1185">Reference proteome</keyword>
<evidence type="ECO:0000256" key="2">
    <source>
        <dbReference type="PROSITE-ProRule" id="PRU10007"/>
    </source>
</evidence>
<gene>
    <name evidence="5" type="ORF">GCM10020366_37340</name>
</gene>
<organism evidence="5 6">
    <name type="scientific">Saccharopolyspora gregorii</name>
    <dbReference type="NCBI Taxonomy" id="33914"/>
    <lineage>
        <taxon>Bacteria</taxon>
        <taxon>Bacillati</taxon>
        <taxon>Actinomycetota</taxon>
        <taxon>Actinomycetes</taxon>
        <taxon>Pseudonocardiales</taxon>
        <taxon>Pseudonocardiaceae</taxon>
        <taxon>Saccharopolyspora</taxon>
    </lineage>
</organism>
<dbReference type="InterPro" id="IPR015590">
    <property type="entry name" value="Aldehyde_DH_dom"/>
</dbReference>
<dbReference type="PROSITE" id="PS00687">
    <property type="entry name" value="ALDEHYDE_DEHYDR_GLU"/>
    <property type="match status" value="1"/>
</dbReference>
<feature type="active site" evidence="2">
    <location>
        <position position="267"/>
    </location>
</feature>
<dbReference type="Proteomes" id="UP001500483">
    <property type="component" value="Unassembled WGS sequence"/>
</dbReference>
<dbReference type="Gene3D" id="3.40.309.10">
    <property type="entry name" value="Aldehyde Dehydrogenase, Chain A, domain 2"/>
    <property type="match status" value="1"/>
</dbReference>
<dbReference type="InterPro" id="IPR016161">
    <property type="entry name" value="Ald_DH/histidinol_DH"/>
</dbReference>
<evidence type="ECO:0000313" key="6">
    <source>
        <dbReference type="Proteomes" id="UP001500483"/>
    </source>
</evidence>
<reference evidence="6" key="1">
    <citation type="journal article" date="2019" name="Int. J. Syst. Evol. Microbiol.">
        <title>The Global Catalogue of Microorganisms (GCM) 10K type strain sequencing project: providing services to taxonomists for standard genome sequencing and annotation.</title>
        <authorList>
            <consortium name="The Broad Institute Genomics Platform"/>
            <consortium name="The Broad Institute Genome Sequencing Center for Infectious Disease"/>
            <person name="Wu L."/>
            <person name="Ma J."/>
        </authorList>
    </citation>
    <scope>NUCLEOTIDE SEQUENCE [LARGE SCALE GENOMIC DNA]</scope>
    <source>
        <strain evidence="6">JCM 9687</strain>
    </source>
</reference>
<dbReference type="Gene3D" id="3.40.605.10">
    <property type="entry name" value="Aldehyde Dehydrogenase, Chain A, domain 1"/>
    <property type="match status" value="1"/>
</dbReference>
<accession>A0ABP6RS77</accession>
<dbReference type="RefSeq" id="WP_344928262.1">
    <property type="nucleotide sequence ID" value="NZ_BAAAYK010000038.1"/>
</dbReference>
<feature type="domain" description="Aldehyde dehydrogenase" evidence="4">
    <location>
        <begin position="31"/>
        <end position="489"/>
    </location>
</feature>
<dbReference type="InterPro" id="IPR029510">
    <property type="entry name" value="Ald_DH_CS_GLU"/>
</dbReference>
<dbReference type="InterPro" id="IPR016162">
    <property type="entry name" value="Ald_DH_N"/>
</dbReference>
<comment type="similarity">
    <text evidence="3">Belongs to the aldehyde dehydrogenase family.</text>
</comment>
<dbReference type="Pfam" id="PF00171">
    <property type="entry name" value="Aldedh"/>
    <property type="match status" value="1"/>
</dbReference>
<dbReference type="EMBL" id="BAAAYK010000038">
    <property type="protein sequence ID" value="GAA3359817.1"/>
    <property type="molecule type" value="Genomic_DNA"/>
</dbReference>
<evidence type="ECO:0000256" key="1">
    <source>
        <dbReference type="ARBA" id="ARBA00023002"/>
    </source>
</evidence>